<evidence type="ECO:0000313" key="2">
    <source>
        <dbReference type="EMBL" id="MDO4842916.1"/>
    </source>
</evidence>
<keyword evidence="3" id="KW-1185">Reference proteome</keyword>
<sequence length="193" mass="22005">MKIKIRNFLIILLLMFCLPAFTFANVVFAEEADQASSEDLSEAKAAYEKAQADYNNGPITFLNERMTNSKYYLENQEKLLAASSDSTVKAAYEKYSSQFHSEFTYDNLRKQATWLKELNDRRATDDNFTGERNHAALKLSPELISVSMISTMISSSNYYHALFTTSDSSLINLGYAENLAWGYEDPLVGWYDE</sequence>
<dbReference type="Proteomes" id="UP001168575">
    <property type="component" value="Unassembled WGS sequence"/>
</dbReference>
<name>A0AA43RLD1_9ACTN</name>
<organism evidence="2 3">
    <name type="scientific">Phoenicibacter congonensis</name>
    <dbReference type="NCBI Taxonomy" id="1944646"/>
    <lineage>
        <taxon>Bacteria</taxon>
        <taxon>Bacillati</taxon>
        <taxon>Actinomycetota</taxon>
        <taxon>Coriobacteriia</taxon>
        <taxon>Eggerthellales</taxon>
        <taxon>Eggerthellaceae</taxon>
        <taxon>Phoenicibacter</taxon>
    </lineage>
</organism>
<comment type="caution">
    <text evidence="2">The sequence shown here is derived from an EMBL/GenBank/DDBJ whole genome shotgun (WGS) entry which is preliminary data.</text>
</comment>
<gene>
    <name evidence="2" type="ORF">Q3982_09595</name>
</gene>
<feature type="chain" id="PRO_5041463192" description="SCP domain-containing protein" evidence="1">
    <location>
        <begin position="25"/>
        <end position="193"/>
    </location>
</feature>
<accession>A0AA43RLD1</accession>
<protein>
    <recommendedName>
        <fullName evidence="4">SCP domain-containing protein</fullName>
    </recommendedName>
</protein>
<reference evidence="2" key="1">
    <citation type="submission" date="2023-07" db="EMBL/GenBank/DDBJ databases">
        <title>Between Cages and Wild: Unraveling the Impact of Captivity on Animal Microbiomes and Antimicrobial Resistance.</title>
        <authorList>
            <person name="Schmartz G.P."/>
            <person name="Rehner J."/>
            <person name="Schuff M.J."/>
            <person name="Becker S.L."/>
            <person name="Kravczyk M."/>
            <person name="Gurevich A."/>
            <person name="Francke R."/>
            <person name="Mueller R."/>
            <person name="Keller V."/>
            <person name="Keller A."/>
        </authorList>
    </citation>
    <scope>NUCLEOTIDE SEQUENCE</scope>
    <source>
        <strain evidence="2">S12M_St_49</strain>
    </source>
</reference>
<feature type="non-terminal residue" evidence="2">
    <location>
        <position position="193"/>
    </location>
</feature>
<evidence type="ECO:0000313" key="3">
    <source>
        <dbReference type="Proteomes" id="UP001168575"/>
    </source>
</evidence>
<keyword evidence="1" id="KW-0732">Signal</keyword>
<evidence type="ECO:0008006" key="4">
    <source>
        <dbReference type="Google" id="ProtNLM"/>
    </source>
</evidence>
<feature type="signal peptide" evidence="1">
    <location>
        <begin position="1"/>
        <end position="24"/>
    </location>
</feature>
<dbReference type="AlphaFoldDB" id="A0AA43RLD1"/>
<proteinExistence type="predicted"/>
<dbReference type="EMBL" id="JAUMVS010000371">
    <property type="protein sequence ID" value="MDO4842916.1"/>
    <property type="molecule type" value="Genomic_DNA"/>
</dbReference>
<evidence type="ECO:0000256" key="1">
    <source>
        <dbReference type="SAM" id="SignalP"/>
    </source>
</evidence>